<sequence>MRASRFTLFVLLTILLTAGCATGSGTAADPGAQPEQQQAEEDDGADTDADATADSEADAAPEAEADHDGFDARLSSYEYPYEVEIFEVDAQRQTLEMAYMDVQPENPNGKTVLLLHGKNFSGAYWKTTIEALTDEGYRVVAPDQIGFGKSSKPRTFQFSFHALATYTKALLDELGVDRTAVVGHSMGGMLATRFALMFPDTTTKLALVNPIGLEDWKRKVPYTTIDQWYARELKKTPEKIQAYMTESYFDGVWKEAYEPLVEIQAGWTKGPDYERVAWNSALAYDMIFTQPVLYEFGDINAPTLLIIGQRDRTALGKGDVSAEVRKTLGNYPELGRAAAEAIPDAKLVEFDAIGHIPQFEAYDRYISALEGFLAADSAADSATDTE</sequence>
<accession>A0A5B8Y345</accession>
<feature type="region of interest" description="Disordered" evidence="1">
    <location>
        <begin position="25"/>
        <end position="69"/>
    </location>
</feature>
<dbReference type="InterPro" id="IPR050266">
    <property type="entry name" value="AB_hydrolase_sf"/>
</dbReference>
<feature type="chain" id="PRO_5030106237" evidence="2">
    <location>
        <begin position="28"/>
        <end position="386"/>
    </location>
</feature>
<dbReference type="Gene3D" id="3.40.50.1820">
    <property type="entry name" value="alpha/beta hydrolase"/>
    <property type="match status" value="1"/>
</dbReference>
<keyword evidence="5" id="KW-1185">Reference proteome</keyword>
<dbReference type="OrthoDB" id="9773293at2"/>
<dbReference type="InterPro" id="IPR000073">
    <property type="entry name" value="AB_hydrolase_1"/>
</dbReference>
<dbReference type="PROSITE" id="PS51257">
    <property type="entry name" value="PROKAR_LIPOPROTEIN"/>
    <property type="match status" value="1"/>
</dbReference>
<dbReference type="Proteomes" id="UP000315995">
    <property type="component" value="Chromosome"/>
</dbReference>
<keyword evidence="2" id="KW-0732">Signal</keyword>
<dbReference type="SUPFAM" id="SSF53474">
    <property type="entry name" value="alpha/beta-Hydrolases"/>
    <property type="match status" value="1"/>
</dbReference>
<proteinExistence type="predicted"/>
<evidence type="ECO:0000256" key="2">
    <source>
        <dbReference type="SAM" id="SignalP"/>
    </source>
</evidence>
<feature type="signal peptide" evidence="2">
    <location>
        <begin position="1"/>
        <end position="27"/>
    </location>
</feature>
<dbReference type="InterPro" id="IPR000639">
    <property type="entry name" value="Epox_hydrolase-like"/>
</dbReference>
<dbReference type="PANTHER" id="PTHR43798:SF33">
    <property type="entry name" value="HYDROLASE, PUTATIVE (AFU_ORTHOLOGUE AFUA_2G14860)-RELATED"/>
    <property type="match status" value="1"/>
</dbReference>
<evidence type="ECO:0000313" key="4">
    <source>
        <dbReference type="EMBL" id="QDG50516.1"/>
    </source>
</evidence>
<dbReference type="InterPro" id="IPR029058">
    <property type="entry name" value="AB_hydrolase_fold"/>
</dbReference>
<dbReference type="PANTHER" id="PTHR43798">
    <property type="entry name" value="MONOACYLGLYCEROL LIPASE"/>
    <property type="match status" value="1"/>
</dbReference>
<accession>A0A4Y6PQA6</accession>
<evidence type="ECO:0000313" key="5">
    <source>
        <dbReference type="Proteomes" id="UP000315995"/>
    </source>
</evidence>
<dbReference type="GO" id="GO:0016020">
    <property type="term" value="C:membrane"/>
    <property type="evidence" value="ECO:0007669"/>
    <property type="project" value="TreeGrafter"/>
</dbReference>
<dbReference type="PRINTS" id="PR00412">
    <property type="entry name" value="EPOXHYDRLASE"/>
</dbReference>
<dbReference type="GO" id="GO:0046464">
    <property type="term" value="P:acylglycerol catabolic process"/>
    <property type="evidence" value="ECO:0007669"/>
    <property type="project" value="TreeGrafter"/>
</dbReference>
<keyword evidence="4" id="KW-0378">Hydrolase</keyword>
<evidence type="ECO:0000256" key="1">
    <source>
        <dbReference type="SAM" id="MobiDB-lite"/>
    </source>
</evidence>
<name>A0A4Y6PQA6_PERCE</name>
<protein>
    <submittedName>
        <fullName evidence="4">Alpha/beta hydrolase</fullName>
    </submittedName>
</protein>
<feature type="compositionally biased region" description="Low complexity" evidence="1">
    <location>
        <begin position="25"/>
        <end position="37"/>
    </location>
</feature>
<dbReference type="PRINTS" id="PR00111">
    <property type="entry name" value="ABHYDROLASE"/>
</dbReference>
<dbReference type="EMBL" id="CP041186">
    <property type="protein sequence ID" value="QDG50516.1"/>
    <property type="molecule type" value="Genomic_DNA"/>
</dbReference>
<reference evidence="4 5" key="1">
    <citation type="submission" date="2019-06" db="EMBL/GenBank/DDBJ databases">
        <title>Persicimonas caeni gen. nov., sp. nov., a predatory bacterium isolated from solar saltern.</title>
        <authorList>
            <person name="Wang S."/>
        </authorList>
    </citation>
    <scope>NUCLEOTIDE SEQUENCE [LARGE SCALE GENOMIC DNA]</scope>
    <source>
        <strain evidence="4 5">YN101</strain>
    </source>
</reference>
<feature type="compositionally biased region" description="Acidic residues" evidence="1">
    <location>
        <begin position="38"/>
        <end position="63"/>
    </location>
</feature>
<organism evidence="4 5">
    <name type="scientific">Persicimonas caeni</name>
    <dbReference type="NCBI Taxonomy" id="2292766"/>
    <lineage>
        <taxon>Bacteria</taxon>
        <taxon>Deltaproteobacteria</taxon>
        <taxon>Bradymonadales</taxon>
        <taxon>Bradymonadaceae</taxon>
        <taxon>Persicimonas</taxon>
    </lineage>
</organism>
<evidence type="ECO:0000259" key="3">
    <source>
        <dbReference type="Pfam" id="PF00561"/>
    </source>
</evidence>
<dbReference type="RefSeq" id="WP_141197008.1">
    <property type="nucleotide sequence ID" value="NZ_CP041186.1"/>
</dbReference>
<dbReference type="Pfam" id="PF00561">
    <property type="entry name" value="Abhydrolase_1"/>
    <property type="match status" value="1"/>
</dbReference>
<gene>
    <name evidence="4" type="ORF">FIV42_07150</name>
</gene>
<feature type="domain" description="AB hydrolase-1" evidence="3">
    <location>
        <begin position="111"/>
        <end position="215"/>
    </location>
</feature>
<dbReference type="AlphaFoldDB" id="A0A4Y6PQA6"/>
<dbReference type="GO" id="GO:0047372">
    <property type="term" value="F:monoacylglycerol lipase activity"/>
    <property type="evidence" value="ECO:0007669"/>
    <property type="project" value="TreeGrafter"/>
</dbReference>